<dbReference type="PANTHER" id="PTHR43157">
    <property type="entry name" value="PHOSPHATIDYLINOSITOL-GLYCAN BIOSYNTHESIS CLASS F PROTEIN-RELATED"/>
    <property type="match status" value="1"/>
</dbReference>
<keyword evidence="2" id="KW-0812">Transmembrane</keyword>
<feature type="transmembrane region" description="Helical" evidence="2">
    <location>
        <begin position="6"/>
        <end position="28"/>
    </location>
</feature>
<dbReference type="InterPro" id="IPR002347">
    <property type="entry name" value="SDR_fam"/>
</dbReference>
<reference evidence="3" key="1">
    <citation type="submission" date="2023-08" db="EMBL/GenBank/DDBJ databases">
        <authorList>
            <person name="Alioto T."/>
            <person name="Alioto T."/>
            <person name="Gomez Garrido J."/>
        </authorList>
    </citation>
    <scope>NUCLEOTIDE SEQUENCE</scope>
</reference>
<accession>A0AA36BAJ9</accession>
<organism evidence="3 4">
    <name type="scientific">Octopus vulgaris</name>
    <name type="common">Common octopus</name>
    <dbReference type="NCBI Taxonomy" id="6645"/>
    <lineage>
        <taxon>Eukaryota</taxon>
        <taxon>Metazoa</taxon>
        <taxon>Spiralia</taxon>
        <taxon>Lophotrochozoa</taxon>
        <taxon>Mollusca</taxon>
        <taxon>Cephalopoda</taxon>
        <taxon>Coleoidea</taxon>
        <taxon>Octopodiformes</taxon>
        <taxon>Octopoda</taxon>
        <taxon>Incirrata</taxon>
        <taxon>Octopodidae</taxon>
        <taxon>Octopus</taxon>
    </lineage>
</organism>
<dbReference type="InterPro" id="IPR036291">
    <property type="entry name" value="NAD(P)-bd_dom_sf"/>
</dbReference>
<proteinExistence type="predicted"/>
<keyword evidence="1" id="KW-0560">Oxidoreductase</keyword>
<dbReference type="Proteomes" id="UP001162480">
    <property type="component" value="Chromosome 11"/>
</dbReference>
<dbReference type="GO" id="GO:0016491">
    <property type="term" value="F:oxidoreductase activity"/>
    <property type="evidence" value="ECO:0007669"/>
    <property type="project" value="UniProtKB-KW"/>
</dbReference>
<keyword evidence="2" id="KW-1133">Transmembrane helix</keyword>
<evidence type="ECO:0000313" key="4">
    <source>
        <dbReference type="Proteomes" id="UP001162480"/>
    </source>
</evidence>
<dbReference type="SUPFAM" id="SSF51735">
    <property type="entry name" value="NAD(P)-binding Rossmann-fold domains"/>
    <property type="match status" value="1"/>
</dbReference>
<keyword evidence="2" id="KW-0472">Membrane</keyword>
<keyword evidence="4" id="KW-1185">Reference proteome</keyword>
<dbReference type="Gene3D" id="3.40.50.720">
    <property type="entry name" value="NAD(P)-binding Rossmann-like Domain"/>
    <property type="match status" value="1"/>
</dbReference>
<dbReference type="PROSITE" id="PS00061">
    <property type="entry name" value="ADH_SHORT"/>
    <property type="match status" value="1"/>
</dbReference>
<dbReference type="PRINTS" id="PR00081">
    <property type="entry name" value="GDHRDH"/>
</dbReference>
<evidence type="ECO:0000313" key="3">
    <source>
        <dbReference type="EMBL" id="CAI9730614.1"/>
    </source>
</evidence>
<evidence type="ECO:0000256" key="2">
    <source>
        <dbReference type="SAM" id="Phobius"/>
    </source>
</evidence>
<name>A0AA36BAJ9_OCTVU</name>
<dbReference type="InterPro" id="IPR020904">
    <property type="entry name" value="Sc_DH/Rdtase_CS"/>
</dbReference>
<dbReference type="Pfam" id="PF00106">
    <property type="entry name" value="adh_short"/>
    <property type="match status" value="1"/>
</dbReference>
<gene>
    <name evidence="3" type="ORF">OCTVUL_1B006990</name>
</gene>
<evidence type="ECO:0000256" key="1">
    <source>
        <dbReference type="ARBA" id="ARBA00023002"/>
    </source>
</evidence>
<dbReference type="EMBL" id="OX597824">
    <property type="protein sequence ID" value="CAI9730614.1"/>
    <property type="molecule type" value="Genomic_DNA"/>
</dbReference>
<dbReference type="AlphaFoldDB" id="A0AA36BAJ9"/>
<protein>
    <submittedName>
        <fullName evidence="3">Retinol dehydrogenase 14-like</fullName>
    </submittedName>
</protein>
<dbReference type="PANTHER" id="PTHR43157:SF31">
    <property type="entry name" value="PHOSPHATIDYLINOSITOL-GLYCAN BIOSYNTHESIS CLASS F PROTEIN"/>
    <property type="match status" value="1"/>
</dbReference>
<sequence length="317" mass="35823">MEAYLLAILVIIIIALIVICLCLLRCYIIRHRTCLSRADLTGKIAIVTGANIGLGKETALELSLRGAKVILACRNEIKGEECAAEIHCQSNQEVLFHKLDLASLKSVQKFSQTIIEQEPRIDILVNNAGVFRCPYMQTEDGFEMHMGVNYLGHFLLTNLLLDLLKKSSASRVVCVGSFLYARGNIDFKDFNSERSYDRTLAYCNSKLALSLFCRELSKHLRDISVNVYCVNPGIVRTNLLQHSVPAFIRYIQPLFPMFLNAKEGAQSIINCAVSEQLAEETGFYYSGCRRKEWHDKALNEEVAKRLWEFSERLTGLS</sequence>